<evidence type="ECO:0000313" key="2">
    <source>
        <dbReference type="Proteomes" id="UP001071777"/>
    </source>
</evidence>
<protein>
    <submittedName>
        <fullName evidence="1">Uncharacterized protein</fullName>
    </submittedName>
</protein>
<evidence type="ECO:0000313" key="1">
    <source>
        <dbReference type="EMBL" id="KAJ1611350.1"/>
    </source>
</evidence>
<sequence length="124" mass="14220">MISDSNFNTYHIHHLEKVLDEKELKSWNSDLINTLPEISLNICNVDRYKDTDDALEVNIIDSIQLYQKEAVETQLSSIEKLVNLNENENEIVFSDNTINLNNVVSFLDQSSNMMDSSSHISVDD</sequence>
<reference evidence="1" key="1">
    <citation type="submission" date="2022-10" db="EMBL/GenBank/DDBJ databases">
        <title>Adaptive evolution leads to modifications in subtelomeric GC content in a zoonotic Cryptosporidium species.</title>
        <authorList>
            <person name="Li J."/>
            <person name="Feng Y."/>
            <person name="Xiao L."/>
        </authorList>
    </citation>
    <scope>NUCLEOTIDE SEQUENCE</scope>
    <source>
        <strain evidence="1">25894</strain>
    </source>
</reference>
<comment type="caution">
    <text evidence="1">The sequence shown here is derived from an EMBL/GenBank/DDBJ whole genome shotgun (WGS) entry which is preliminary data.</text>
</comment>
<name>A0ABQ8P7Q1_9CRYT</name>
<dbReference type="EMBL" id="JAPCXB010000060">
    <property type="protein sequence ID" value="KAJ1611350.1"/>
    <property type="molecule type" value="Genomic_DNA"/>
</dbReference>
<organism evidence="1 2">
    <name type="scientific">Cryptosporidium canis</name>
    <dbReference type="NCBI Taxonomy" id="195482"/>
    <lineage>
        <taxon>Eukaryota</taxon>
        <taxon>Sar</taxon>
        <taxon>Alveolata</taxon>
        <taxon>Apicomplexa</taxon>
        <taxon>Conoidasida</taxon>
        <taxon>Coccidia</taxon>
        <taxon>Eucoccidiorida</taxon>
        <taxon>Eimeriorina</taxon>
        <taxon>Cryptosporidiidae</taxon>
        <taxon>Cryptosporidium</taxon>
    </lineage>
</organism>
<proteinExistence type="predicted"/>
<accession>A0ABQ8P7Q1</accession>
<dbReference type="Proteomes" id="UP001071777">
    <property type="component" value="Unassembled WGS sequence"/>
</dbReference>
<gene>
    <name evidence="1" type="ORF">OJ252_1537</name>
</gene>
<keyword evidence="2" id="KW-1185">Reference proteome</keyword>